<dbReference type="eggNOG" id="COG4313">
    <property type="taxonomic scope" value="Bacteria"/>
</dbReference>
<sequence length="358" mass="37675" precursor="true">MSTQVSNRRRRRARELGRVPGRCRVGQRLSAMILALGSFSSLLAGTADATEGGASLYLPGFHGPGAALVPPPGVYLENDFYMYSGELKGGRRIQIGGAVLADVEVEARADFLTATWITPLQILGGQVGFGVSVPFGVPRVSSGILIEAPPLGRPFAFSQRDASFVLGDPITTALVGWHAGNFHWSISGSVNVPAGGYQEGELSNLAFNRWIGDVSAALTWLDPELGLDISGTVGFEINGENPATDYASGNAFHADLAITKNITKEFSVGLQAGYYDQVSEDGGRGNRIGPFKGRVAAVGATAGYTFTVAGTPVTTRIKVLREVDVENRPQGTIGLFTVAFPLGGHAHPTPPAAIMAKY</sequence>
<dbReference type="Proteomes" id="UP000003947">
    <property type="component" value="Unassembled WGS sequence"/>
</dbReference>
<keyword evidence="3" id="KW-1185">Reference proteome</keyword>
<name>I4YN24_9HYPH</name>
<evidence type="ECO:0000256" key="1">
    <source>
        <dbReference type="SAM" id="SignalP"/>
    </source>
</evidence>
<evidence type="ECO:0000313" key="3">
    <source>
        <dbReference type="Proteomes" id="UP000003947"/>
    </source>
</evidence>
<feature type="chain" id="PRO_5003698334" evidence="1">
    <location>
        <begin position="45"/>
        <end position="358"/>
    </location>
</feature>
<dbReference type="EMBL" id="JH660647">
    <property type="protein sequence ID" value="EIM25366.1"/>
    <property type="molecule type" value="Genomic_DNA"/>
</dbReference>
<dbReference type="AlphaFoldDB" id="I4YN24"/>
<accession>I4YN24</accession>
<keyword evidence="1" id="KW-0732">Signal</keyword>
<dbReference type="HOGENOM" id="CLU_066206_0_0_5"/>
<dbReference type="InterPro" id="IPR025737">
    <property type="entry name" value="FApF"/>
</dbReference>
<dbReference type="PATRIC" id="fig|864069.3.peg.6526"/>
<protein>
    <submittedName>
        <fullName evidence="2">Protein involved in meta-pathway of phenol degradation</fullName>
    </submittedName>
</protein>
<evidence type="ECO:0000313" key="2">
    <source>
        <dbReference type="EMBL" id="EIM25366.1"/>
    </source>
</evidence>
<gene>
    <name evidence="2" type="ORF">MicloDRAFT_00060920</name>
</gene>
<dbReference type="Pfam" id="PF13557">
    <property type="entry name" value="Phenol_MetA_deg"/>
    <property type="match status" value="1"/>
</dbReference>
<organism evidence="2 3">
    <name type="scientific">Microvirga lotononidis</name>
    <dbReference type="NCBI Taxonomy" id="864069"/>
    <lineage>
        <taxon>Bacteria</taxon>
        <taxon>Pseudomonadati</taxon>
        <taxon>Pseudomonadota</taxon>
        <taxon>Alphaproteobacteria</taxon>
        <taxon>Hyphomicrobiales</taxon>
        <taxon>Methylobacteriaceae</taxon>
        <taxon>Microvirga</taxon>
    </lineage>
</organism>
<feature type="signal peptide" evidence="1">
    <location>
        <begin position="1"/>
        <end position="44"/>
    </location>
</feature>
<proteinExistence type="predicted"/>
<reference evidence="2 3" key="1">
    <citation type="submission" date="2012-02" db="EMBL/GenBank/DDBJ databases">
        <title>Improved High-Quality Draft sequence of Microvirga sp. WSM3557.</title>
        <authorList>
            <consortium name="US DOE Joint Genome Institute"/>
            <person name="Lucas S."/>
            <person name="Han J."/>
            <person name="Lapidus A."/>
            <person name="Cheng J.-F."/>
            <person name="Goodwin L."/>
            <person name="Pitluck S."/>
            <person name="Peters L."/>
            <person name="Zhang X."/>
            <person name="Detter J.C."/>
            <person name="Han C."/>
            <person name="Tapia R."/>
            <person name="Land M."/>
            <person name="Hauser L."/>
            <person name="Kyrpides N."/>
            <person name="Ivanova N."/>
            <person name="Pagani I."/>
            <person name="Brau L."/>
            <person name="Yates R."/>
            <person name="O'Hara G."/>
            <person name="Rui T."/>
            <person name="Howieson J."/>
            <person name="Reeve W."/>
            <person name="Woyke T."/>
        </authorList>
    </citation>
    <scope>NUCLEOTIDE SEQUENCE [LARGE SCALE GENOMIC DNA]</scope>
    <source>
        <strain evidence="2 3">WSM3557</strain>
    </source>
</reference>
<dbReference type="STRING" id="864069.MicloDRAFT_00060920"/>